<dbReference type="Gene3D" id="1.20.120.1080">
    <property type="match status" value="1"/>
</dbReference>
<dbReference type="EMBL" id="ACFH01000136">
    <property type="protein sequence ID" value="EEH65251.1"/>
    <property type="molecule type" value="Genomic_DNA"/>
</dbReference>
<dbReference type="eggNOG" id="COG1643">
    <property type="taxonomic scope" value="Bacteria"/>
</dbReference>
<comment type="caution">
    <text evidence="1">The sequence shown here is derived from an EMBL/GenBank/DDBJ whole genome shotgun (WGS) entry which is preliminary data.</text>
</comment>
<accession>C0W7P5</accession>
<dbReference type="AlphaFoldDB" id="C0W7P5"/>
<sequence length="76" mass="7646">LELAVWGAPGGRGLIWLDAPPEPAMAVASQALSELGLIDEAGSVTALGRAVAAVPAPVREARALLLAAEVVGQHRA</sequence>
<gene>
    <name evidence="1" type="ORF">HMPREF0058_1889</name>
</gene>
<evidence type="ECO:0000313" key="1">
    <source>
        <dbReference type="EMBL" id="EEH65251.1"/>
    </source>
</evidence>
<keyword evidence="2" id="KW-1185">Reference proteome</keyword>
<dbReference type="Proteomes" id="UP000004778">
    <property type="component" value="Unassembled WGS sequence"/>
</dbReference>
<proteinExistence type="predicted"/>
<organism evidence="1 2">
    <name type="scientific">Actinomyces urogenitalis DSM 15434</name>
    <dbReference type="NCBI Taxonomy" id="525246"/>
    <lineage>
        <taxon>Bacteria</taxon>
        <taxon>Bacillati</taxon>
        <taxon>Actinomycetota</taxon>
        <taxon>Actinomycetes</taxon>
        <taxon>Actinomycetales</taxon>
        <taxon>Actinomycetaceae</taxon>
        <taxon>Actinomyces</taxon>
    </lineage>
</organism>
<name>C0W7P5_9ACTO</name>
<dbReference type="RefSeq" id="WP_006549985.1">
    <property type="nucleotide sequence ID" value="NZ_DS999633.1"/>
</dbReference>
<evidence type="ECO:0000313" key="2">
    <source>
        <dbReference type="Proteomes" id="UP000004778"/>
    </source>
</evidence>
<protein>
    <submittedName>
        <fullName evidence="1">Uncharacterized protein</fullName>
    </submittedName>
</protein>
<feature type="non-terminal residue" evidence="1">
    <location>
        <position position="76"/>
    </location>
</feature>
<reference evidence="1 2" key="1">
    <citation type="submission" date="2009-01" db="EMBL/GenBank/DDBJ databases">
        <authorList>
            <person name="Qin X."/>
            <person name="Bachman B."/>
            <person name="Battles P."/>
            <person name="Bell A."/>
            <person name="Bess C."/>
            <person name="Bickham C."/>
            <person name="Chaboub L."/>
            <person name="Chen D."/>
            <person name="Coyle M."/>
            <person name="Deiros D.R."/>
            <person name="Dinh H."/>
            <person name="Forbes L."/>
            <person name="Fowler G."/>
            <person name="Francisco L."/>
            <person name="Fu Q."/>
            <person name="Gubbala S."/>
            <person name="Hale W."/>
            <person name="Han Y."/>
            <person name="Hemphill L."/>
            <person name="Highlander S.K."/>
            <person name="Hirani K."/>
            <person name="Hogues M."/>
            <person name="Jackson L."/>
            <person name="Jakkamsetti A."/>
            <person name="Javaid M."/>
            <person name="Jiang H."/>
            <person name="Korchina V."/>
            <person name="Kovar C."/>
            <person name="Lara F."/>
            <person name="Lee S."/>
            <person name="Mata R."/>
            <person name="Mathew T."/>
            <person name="Moen C."/>
            <person name="Morales K."/>
            <person name="Munidasa M."/>
            <person name="Nazareth L."/>
            <person name="Ngo R."/>
            <person name="Nguyen L."/>
            <person name="Okwuonu G."/>
            <person name="Ongeri F."/>
            <person name="Patil S."/>
            <person name="Petrosino J."/>
            <person name="Pham C."/>
            <person name="Pham P."/>
            <person name="Pu L.-L."/>
            <person name="Puazo M."/>
            <person name="Raj R."/>
            <person name="Reid J."/>
            <person name="Rouhana J."/>
            <person name="Saada N."/>
            <person name="Shang Y."/>
            <person name="Simmons D."/>
            <person name="Thornton R."/>
            <person name="Warren J."/>
            <person name="Weissenberger G."/>
            <person name="Zhang J."/>
            <person name="Zhang L."/>
            <person name="Zhou C."/>
            <person name="Zhu D."/>
            <person name="Muzny D."/>
            <person name="Worley K."/>
            <person name="Gibbs R."/>
        </authorList>
    </citation>
    <scope>NUCLEOTIDE SEQUENCE [LARGE SCALE GENOMIC DNA]</scope>
    <source>
        <strain evidence="1 2">DSM 15434</strain>
    </source>
</reference>
<feature type="non-terminal residue" evidence="1">
    <location>
        <position position="1"/>
    </location>
</feature>